<name>A0A5N6RHI6_9ROSI</name>
<sequence length="126" mass="14559">MFAKRPLSVWLARRVAPTISNTEWHPLLLVEWQPRTILFLLAESFEFNHLWHVLACIKLASKQGSILAIFFMTRPQSVFMTSIEKAWSETQEAFCQPGSSHRHRSTRSPSDPTIPLVSSENMTWYA</sequence>
<gene>
    <name evidence="2" type="ORF">FH972_016965</name>
</gene>
<evidence type="ECO:0000313" key="3">
    <source>
        <dbReference type="Proteomes" id="UP000327013"/>
    </source>
</evidence>
<dbReference type="AlphaFoldDB" id="A0A5N6RHI6"/>
<reference evidence="2 3" key="1">
    <citation type="submission" date="2019-06" db="EMBL/GenBank/DDBJ databases">
        <title>A chromosomal-level reference genome of Carpinus fangiana (Coryloideae, Betulaceae).</title>
        <authorList>
            <person name="Yang X."/>
            <person name="Wang Z."/>
            <person name="Zhang L."/>
            <person name="Hao G."/>
            <person name="Liu J."/>
            <person name="Yang Y."/>
        </authorList>
    </citation>
    <scope>NUCLEOTIDE SEQUENCE [LARGE SCALE GENOMIC DNA]</scope>
    <source>
        <strain evidence="2">Cfa_2016G</strain>
        <tissue evidence="2">Leaf</tissue>
    </source>
</reference>
<evidence type="ECO:0000256" key="1">
    <source>
        <dbReference type="SAM" id="MobiDB-lite"/>
    </source>
</evidence>
<evidence type="ECO:0000313" key="2">
    <source>
        <dbReference type="EMBL" id="KAE8098942.1"/>
    </source>
</evidence>
<keyword evidence="3" id="KW-1185">Reference proteome</keyword>
<accession>A0A5N6RHI6</accession>
<dbReference type="Proteomes" id="UP000327013">
    <property type="component" value="Chromosome 7"/>
</dbReference>
<organism evidence="2 3">
    <name type="scientific">Carpinus fangiana</name>
    <dbReference type="NCBI Taxonomy" id="176857"/>
    <lineage>
        <taxon>Eukaryota</taxon>
        <taxon>Viridiplantae</taxon>
        <taxon>Streptophyta</taxon>
        <taxon>Embryophyta</taxon>
        <taxon>Tracheophyta</taxon>
        <taxon>Spermatophyta</taxon>
        <taxon>Magnoliopsida</taxon>
        <taxon>eudicotyledons</taxon>
        <taxon>Gunneridae</taxon>
        <taxon>Pentapetalae</taxon>
        <taxon>rosids</taxon>
        <taxon>fabids</taxon>
        <taxon>Fagales</taxon>
        <taxon>Betulaceae</taxon>
        <taxon>Carpinus</taxon>
    </lineage>
</organism>
<feature type="region of interest" description="Disordered" evidence="1">
    <location>
        <begin position="95"/>
        <end position="126"/>
    </location>
</feature>
<protein>
    <submittedName>
        <fullName evidence="2">Uncharacterized protein</fullName>
    </submittedName>
</protein>
<proteinExistence type="predicted"/>
<feature type="compositionally biased region" description="Polar residues" evidence="1">
    <location>
        <begin position="116"/>
        <end position="126"/>
    </location>
</feature>
<dbReference type="EMBL" id="CM017327">
    <property type="protein sequence ID" value="KAE8098942.1"/>
    <property type="molecule type" value="Genomic_DNA"/>
</dbReference>